<evidence type="ECO:0000313" key="2">
    <source>
        <dbReference type="EMBL" id="PWG05293.1"/>
    </source>
</evidence>
<name>A0A2U2JAD6_9FLAO</name>
<feature type="transmembrane region" description="Helical" evidence="1">
    <location>
        <begin position="66"/>
        <end position="86"/>
    </location>
</feature>
<keyword evidence="1" id="KW-1133">Transmembrane helix</keyword>
<reference evidence="2 3" key="1">
    <citation type="submission" date="2018-05" db="EMBL/GenBank/DDBJ databases">
        <title>Polaribacter aquimarinus sp. nov., isolated from sediment in a sediment of sea.</title>
        <authorList>
            <person name="Lu D."/>
        </authorList>
    </citation>
    <scope>NUCLEOTIDE SEQUENCE [LARGE SCALE GENOMIC DNA]</scope>
    <source>
        <strain evidence="2 3">ZY113</strain>
    </source>
</reference>
<accession>A0A2U2JAD6</accession>
<sequence length="152" mass="18000">MKKFVLVDGYVSMDNNKLFLDLKSYKSDLKRRGGYLGVFLVLIGISAFGNLKREKYFETIFHYLDFGFRIIGMIAIVLIIYNLFFLKKSKKNLIINEIIKINLDKEEFETELTLVFSDKREQDLSFRNLENQIEPFLDDLKKRNSRIIVKNI</sequence>
<dbReference type="Proteomes" id="UP000245670">
    <property type="component" value="Unassembled WGS sequence"/>
</dbReference>
<feature type="transmembrane region" description="Helical" evidence="1">
    <location>
        <begin position="33"/>
        <end position="51"/>
    </location>
</feature>
<dbReference type="OrthoDB" id="1445880at2"/>
<keyword evidence="1" id="KW-0812">Transmembrane</keyword>
<organism evidence="2 3">
    <name type="scientific">Polaribacter aquimarinus</name>
    <dbReference type="NCBI Taxonomy" id="2100726"/>
    <lineage>
        <taxon>Bacteria</taxon>
        <taxon>Pseudomonadati</taxon>
        <taxon>Bacteroidota</taxon>
        <taxon>Flavobacteriia</taxon>
        <taxon>Flavobacteriales</taxon>
        <taxon>Flavobacteriaceae</taxon>
    </lineage>
</organism>
<gene>
    <name evidence="2" type="ORF">DIS07_08635</name>
</gene>
<evidence type="ECO:0000256" key="1">
    <source>
        <dbReference type="SAM" id="Phobius"/>
    </source>
</evidence>
<keyword evidence="3" id="KW-1185">Reference proteome</keyword>
<keyword evidence="1" id="KW-0472">Membrane</keyword>
<evidence type="ECO:0000313" key="3">
    <source>
        <dbReference type="Proteomes" id="UP000245670"/>
    </source>
</evidence>
<proteinExistence type="predicted"/>
<dbReference type="RefSeq" id="WP_109404837.1">
    <property type="nucleotide sequence ID" value="NZ_QFFG01000003.1"/>
</dbReference>
<comment type="caution">
    <text evidence="2">The sequence shown here is derived from an EMBL/GenBank/DDBJ whole genome shotgun (WGS) entry which is preliminary data.</text>
</comment>
<dbReference type="AlphaFoldDB" id="A0A2U2JAD6"/>
<protein>
    <submittedName>
        <fullName evidence="2">Uncharacterized protein</fullName>
    </submittedName>
</protein>
<dbReference type="EMBL" id="QFFG01000003">
    <property type="protein sequence ID" value="PWG05293.1"/>
    <property type="molecule type" value="Genomic_DNA"/>
</dbReference>